<evidence type="ECO:0000313" key="1">
    <source>
        <dbReference type="EMBL" id="GIY81456.1"/>
    </source>
</evidence>
<proteinExistence type="predicted"/>
<name>A0AAV4WF22_9ARAC</name>
<protein>
    <submittedName>
        <fullName evidence="1">Uncharacterized protein</fullName>
    </submittedName>
</protein>
<evidence type="ECO:0000313" key="2">
    <source>
        <dbReference type="Proteomes" id="UP001054837"/>
    </source>
</evidence>
<reference evidence="1 2" key="1">
    <citation type="submission" date="2021-06" db="EMBL/GenBank/DDBJ databases">
        <title>Caerostris darwini draft genome.</title>
        <authorList>
            <person name="Kono N."/>
            <person name="Arakawa K."/>
        </authorList>
    </citation>
    <scope>NUCLEOTIDE SEQUENCE [LARGE SCALE GENOMIC DNA]</scope>
</reference>
<dbReference type="EMBL" id="BPLQ01014617">
    <property type="protein sequence ID" value="GIY81456.1"/>
    <property type="molecule type" value="Genomic_DNA"/>
</dbReference>
<keyword evidence="2" id="KW-1185">Reference proteome</keyword>
<dbReference type="AlphaFoldDB" id="A0AAV4WF22"/>
<dbReference type="Proteomes" id="UP001054837">
    <property type="component" value="Unassembled WGS sequence"/>
</dbReference>
<organism evidence="1 2">
    <name type="scientific">Caerostris darwini</name>
    <dbReference type="NCBI Taxonomy" id="1538125"/>
    <lineage>
        <taxon>Eukaryota</taxon>
        <taxon>Metazoa</taxon>
        <taxon>Ecdysozoa</taxon>
        <taxon>Arthropoda</taxon>
        <taxon>Chelicerata</taxon>
        <taxon>Arachnida</taxon>
        <taxon>Araneae</taxon>
        <taxon>Araneomorphae</taxon>
        <taxon>Entelegynae</taxon>
        <taxon>Araneoidea</taxon>
        <taxon>Araneidae</taxon>
        <taxon>Caerostris</taxon>
    </lineage>
</organism>
<gene>
    <name evidence="1" type="ORF">CDAR_67351</name>
</gene>
<comment type="caution">
    <text evidence="1">The sequence shown here is derived from an EMBL/GenBank/DDBJ whole genome shotgun (WGS) entry which is preliminary data.</text>
</comment>
<sequence length="97" mass="11174">MLTTISSTLDANSSHSLTDVSEYLKVKILPYTIRRFDLYSLDRQIKNKGKKRGKITSSILVQPKWANERSACMHFAEDIHFDNMVIAVIWMARVTDI</sequence>
<accession>A0AAV4WF22</accession>